<gene>
    <name evidence="2" type="ORF">VST7929_01848</name>
</gene>
<keyword evidence="3" id="KW-1185">Reference proteome</keyword>
<dbReference type="Proteomes" id="UP000838672">
    <property type="component" value="Unassembled WGS sequence"/>
</dbReference>
<dbReference type="InterPro" id="IPR016039">
    <property type="entry name" value="Thiolase-like"/>
</dbReference>
<comment type="caution">
    <text evidence="2">The sequence shown here is derived from an EMBL/GenBank/DDBJ whole genome shotgun (WGS) entry which is preliminary data.</text>
</comment>
<name>A0ABN8DVD0_9VIBR</name>
<accession>A0ABN8DVD0</accession>
<sequence length="248" mass="27507">MAVTLNSLSCNILAWHALAPGYNNQQQWQAWAQQPSLTLESGDIPKFDAIPMMMRRRMSLNSKMAVQAALTLCQDDACQVDSVIFTSRHGELGRTMETIVDLNQGEEASPMAFSQSVHNTAAGLFTIASKRKVPAISLASGNNSFAAGWVEACMYLKLNPTHRVLLVDFDQPLPDYFAQFQTTEHPGYAVALLLEAGNQISLSSQRLIEAGDTATCPMALSFLHGYLSEMTQWQQINQQQVWHWQQDA</sequence>
<proteinExistence type="predicted"/>
<evidence type="ECO:0000259" key="1">
    <source>
        <dbReference type="Pfam" id="PF13723"/>
    </source>
</evidence>
<feature type="domain" description="Beta-ketoacyl synthase-like N-terminal" evidence="1">
    <location>
        <begin position="28"/>
        <end position="245"/>
    </location>
</feature>
<dbReference type="EMBL" id="CAKLDI010000001">
    <property type="protein sequence ID" value="CAH0533966.1"/>
    <property type="molecule type" value="Genomic_DNA"/>
</dbReference>
<dbReference type="InterPro" id="IPR014030">
    <property type="entry name" value="Ketoacyl_synth_N"/>
</dbReference>
<dbReference type="Pfam" id="PF13723">
    <property type="entry name" value="Ketoacyl-synt_2"/>
    <property type="match status" value="1"/>
</dbReference>
<organism evidence="2 3">
    <name type="scientific">Vibrio stylophorae</name>
    <dbReference type="NCBI Taxonomy" id="659351"/>
    <lineage>
        <taxon>Bacteria</taxon>
        <taxon>Pseudomonadati</taxon>
        <taxon>Pseudomonadota</taxon>
        <taxon>Gammaproteobacteria</taxon>
        <taxon>Vibrionales</taxon>
        <taxon>Vibrionaceae</taxon>
        <taxon>Vibrio</taxon>
    </lineage>
</organism>
<dbReference type="RefSeq" id="WP_237466379.1">
    <property type="nucleotide sequence ID" value="NZ_CAKLDI010000001.1"/>
</dbReference>
<reference evidence="2" key="1">
    <citation type="submission" date="2021-11" db="EMBL/GenBank/DDBJ databases">
        <authorList>
            <person name="Rodrigo-Torres L."/>
            <person name="Arahal R. D."/>
            <person name="Lucena T."/>
        </authorList>
    </citation>
    <scope>NUCLEOTIDE SEQUENCE</scope>
    <source>
        <strain evidence="2">CECT 7929</strain>
    </source>
</reference>
<protein>
    <recommendedName>
        <fullName evidence="1">Beta-ketoacyl synthase-like N-terminal domain-containing protein</fullName>
    </recommendedName>
</protein>
<evidence type="ECO:0000313" key="2">
    <source>
        <dbReference type="EMBL" id="CAH0533966.1"/>
    </source>
</evidence>
<dbReference type="SUPFAM" id="SSF53901">
    <property type="entry name" value="Thiolase-like"/>
    <property type="match status" value="1"/>
</dbReference>
<evidence type="ECO:0000313" key="3">
    <source>
        <dbReference type="Proteomes" id="UP000838672"/>
    </source>
</evidence>
<dbReference type="Gene3D" id="3.40.47.10">
    <property type="match status" value="1"/>
</dbReference>